<sequence>MTKPAKRTAYLIAVHQGGEAVRVYAVLAQSAAAALAQVGELATDDMQMEVVGSLGRDIVRRLGLKPDEMRLV</sequence>
<evidence type="ECO:0000313" key="2">
    <source>
        <dbReference type="Proteomes" id="UP001244297"/>
    </source>
</evidence>
<dbReference type="RefSeq" id="WP_290355816.1">
    <property type="nucleotide sequence ID" value="NZ_JAUFPT010000040.1"/>
</dbReference>
<reference evidence="2" key="1">
    <citation type="journal article" date="2019" name="Int. J. Syst. Evol. Microbiol.">
        <title>The Global Catalogue of Microorganisms (GCM) 10K type strain sequencing project: providing services to taxonomists for standard genome sequencing and annotation.</title>
        <authorList>
            <consortium name="The Broad Institute Genomics Platform"/>
            <consortium name="The Broad Institute Genome Sequencing Center for Infectious Disease"/>
            <person name="Wu L."/>
            <person name="Ma J."/>
        </authorList>
    </citation>
    <scope>NUCLEOTIDE SEQUENCE [LARGE SCALE GENOMIC DNA]</scope>
    <source>
        <strain evidence="2">CECT 7806</strain>
    </source>
</reference>
<gene>
    <name evidence="1" type="ORF">QWZ18_13175</name>
</gene>
<dbReference type="EMBL" id="JAUFPT010000040">
    <property type="protein sequence ID" value="MDN3571571.1"/>
    <property type="molecule type" value="Genomic_DNA"/>
</dbReference>
<dbReference type="Proteomes" id="UP001244297">
    <property type="component" value="Unassembled WGS sequence"/>
</dbReference>
<name>A0ABT8APV4_9HYPH</name>
<evidence type="ECO:0000313" key="1">
    <source>
        <dbReference type="EMBL" id="MDN3571571.1"/>
    </source>
</evidence>
<comment type="caution">
    <text evidence="1">The sequence shown here is derived from an EMBL/GenBank/DDBJ whole genome shotgun (WGS) entry which is preliminary data.</text>
</comment>
<accession>A0ABT8APV4</accession>
<keyword evidence="2" id="KW-1185">Reference proteome</keyword>
<organism evidence="1 2">
    <name type="scientific">Methylobacterium longum</name>
    <dbReference type="NCBI Taxonomy" id="767694"/>
    <lineage>
        <taxon>Bacteria</taxon>
        <taxon>Pseudomonadati</taxon>
        <taxon>Pseudomonadota</taxon>
        <taxon>Alphaproteobacteria</taxon>
        <taxon>Hyphomicrobiales</taxon>
        <taxon>Methylobacteriaceae</taxon>
        <taxon>Methylobacterium</taxon>
    </lineage>
</organism>
<protein>
    <submittedName>
        <fullName evidence="1">Uncharacterized protein</fullName>
    </submittedName>
</protein>
<proteinExistence type="predicted"/>